<keyword evidence="2 4" id="KW-0560">Oxidoreductase</keyword>
<evidence type="ECO:0000256" key="3">
    <source>
        <dbReference type="ARBA" id="ARBA00023027"/>
    </source>
</evidence>
<dbReference type="PANTHER" id="PTHR42789">
    <property type="entry name" value="D-ISOMER SPECIFIC 2-HYDROXYACID DEHYDROGENASE FAMILY PROTEIN (AFU_ORTHOLOGUE AFUA_6G10090)"/>
    <property type="match status" value="1"/>
</dbReference>
<comment type="caution">
    <text evidence="7">The sequence shown here is derived from an EMBL/GenBank/DDBJ whole genome shotgun (WGS) entry which is preliminary data.</text>
</comment>
<accession>A0A4V1WF91</accession>
<dbReference type="GO" id="GO:0016616">
    <property type="term" value="F:oxidoreductase activity, acting on the CH-OH group of donors, NAD or NADP as acceptor"/>
    <property type="evidence" value="ECO:0007669"/>
    <property type="project" value="InterPro"/>
</dbReference>
<keyword evidence="3" id="KW-0520">NAD</keyword>
<evidence type="ECO:0000256" key="2">
    <source>
        <dbReference type="ARBA" id="ARBA00023002"/>
    </source>
</evidence>
<dbReference type="PROSITE" id="PS00670">
    <property type="entry name" value="D_2_HYDROXYACID_DH_2"/>
    <property type="match status" value="1"/>
</dbReference>
<evidence type="ECO:0000259" key="6">
    <source>
        <dbReference type="Pfam" id="PF02826"/>
    </source>
</evidence>
<gene>
    <name evidence="7" type="ORF">ERX46_13925</name>
</gene>
<name>A0A4V1WF91_9FLAO</name>
<dbReference type="InterPro" id="IPR029753">
    <property type="entry name" value="D-isomer_DH_CS"/>
</dbReference>
<dbReference type="InterPro" id="IPR006139">
    <property type="entry name" value="D-isomer_2_OHA_DH_cat_dom"/>
</dbReference>
<dbReference type="InterPro" id="IPR050857">
    <property type="entry name" value="D-2-hydroxyacid_DH"/>
</dbReference>
<feature type="domain" description="D-isomer specific 2-hydroxyacid dehydrogenase catalytic" evidence="5">
    <location>
        <begin position="3"/>
        <end position="313"/>
    </location>
</feature>
<dbReference type="Pfam" id="PF00389">
    <property type="entry name" value="2-Hacid_dh"/>
    <property type="match status" value="1"/>
</dbReference>
<keyword evidence="8" id="KW-1185">Reference proteome</keyword>
<comment type="similarity">
    <text evidence="1 4">Belongs to the D-isomer specific 2-hydroxyacid dehydrogenase family.</text>
</comment>
<dbReference type="OrthoDB" id="9805416at2"/>
<feature type="domain" description="D-isomer specific 2-hydroxyacid dehydrogenase NAD-binding" evidence="6">
    <location>
        <begin position="105"/>
        <end position="289"/>
    </location>
</feature>
<dbReference type="SUPFAM" id="SSF51735">
    <property type="entry name" value="NAD(P)-binding Rossmann-fold domains"/>
    <property type="match status" value="1"/>
</dbReference>
<dbReference type="SUPFAM" id="SSF52283">
    <property type="entry name" value="Formate/glycerate dehydrogenase catalytic domain-like"/>
    <property type="match status" value="1"/>
</dbReference>
<dbReference type="RefSeq" id="WP_130094486.1">
    <property type="nucleotide sequence ID" value="NZ_SETE01000006.1"/>
</dbReference>
<dbReference type="InterPro" id="IPR036291">
    <property type="entry name" value="NAD(P)-bd_dom_sf"/>
</dbReference>
<evidence type="ECO:0000313" key="7">
    <source>
        <dbReference type="EMBL" id="RYM32376.1"/>
    </source>
</evidence>
<dbReference type="Pfam" id="PF02826">
    <property type="entry name" value="2-Hacid_dh_C"/>
    <property type="match status" value="1"/>
</dbReference>
<dbReference type="EMBL" id="SETE01000006">
    <property type="protein sequence ID" value="RYM32376.1"/>
    <property type="molecule type" value="Genomic_DNA"/>
</dbReference>
<proteinExistence type="inferred from homology"/>
<dbReference type="GO" id="GO:0051287">
    <property type="term" value="F:NAD binding"/>
    <property type="evidence" value="ECO:0007669"/>
    <property type="project" value="InterPro"/>
</dbReference>
<evidence type="ECO:0000313" key="8">
    <source>
        <dbReference type="Proteomes" id="UP000293952"/>
    </source>
</evidence>
<evidence type="ECO:0000256" key="1">
    <source>
        <dbReference type="ARBA" id="ARBA00005854"/>
    </source>
</evidence>
<organism evidence="7 8">
    <name type="scientific">Brumimicrobium glaciale</name>
    <dbReference type="NCBI Taxonomy" id="200475"/>
    <lineage>
        <taxon>Bacteria</taxon>
        <taxon>Pseudomonadati</taxon>
        <taxon>Bacteroidota</taxon>
        <taxon>Flavobacteriia</taxon>
        <taxon>Flavobacteriales</taxon>
        <taxon>Crocinitomicaceae</taxon>
        <taxon>Brumimicrobium</taxon>
    </lineage>
</organism>
<evidence type="ECO:0000256" key="4">
    <source>
        <dbReference type="RuleBase" id="RU003719"/>
    </source>
</evidence>
<evidence type="ECO:0000259" key="5">
    <source>
        <dbReference type="Pfam" id="PF00389"/>
    </source>
</evidence>
<dbReference type="AlphaFoldDB" id="A0A4V1WF91"/>
<dbReference type="InterPro" id="IPR006140">
    <property type="entry name" value="D-isomer_DH_NAD-bd"/>
</dbReference>
<protein>
    <submittedName>
        <fullName evidence="7">Phosphoglycerate dehydrogenase</fullName>
    </submittedName>
</protein>
<dbReference type="PANTHER" id="PTHR42789:SF1">
    <property type="entry name" value="D-ISOMER SPECIFIC 2-HYDROXYACID DEHYDROGENASE FAMILY PROTEIN (AFU_ORTHOLOGUE AFUA_6G10090)"/>
    <property type="match status" value="1"/>
</dbReference>
<sequence length="323" mass="36064">MQVLFIDTVHPILEERLTEKGFKCIDGTSWTREKCISEIPKMDGVVIRSRFPMNKDFLKHGTQLKFIARSGAGMENIDLDYTEKHNIQCFNAPEGNRNAVGEHALGMLLSLFNNLKKGDKEVRQGIWDREGNRGIELDGKTVGIIGYGNNGGAFAKKLAGFDVKVLAYDKYKKDYGNQYAQAATMESIFMEADVISFHIPQNEETMFLADEAFFNTFVNPIYVINLARGKIVSTSALLKGLNLGKIKGACLDVLEYESASFEKTISGDENLEFNALLASDKVLFSPHVGGWTVESYFKLSDVLADKVLEFFKLQGLSAVIREI</sequence>
<dbReference type="Proteomes" id="UP000293952">
    <property type="component" value="Unassembled WGS sequence"/>
</dbReference>
<dbReference type="Gene3D" id="3.40.50.720">
    <property type="entry name" value="NAD(P)-binding Rossmann-like Domain"/>
    <property type="match status" value="2"/>
</dbReference>
<reference evidence="7 8" key="1">
    <citation type="submission" date="2019-02" db="EMBL/GenBank/DDBJ databases">
        <title>Genome sequence of the sea-ice species Brumimicrobium glaciale.</title>
        <authorList>
            <person name="Bowman J.P."/>
        </authorList>
    </citation>
    <scope>NUCLEOTIDE SEQUENCE [LARGE SCALE GENOMIC DNA]</scope>
    <source>
        <strain evidence="7 8">IC156</strain>
    </source>
</reference>